<dbReference type="SUPFAM" id="SSF47240">
    <property type="entry name" value="Ferritin-like"/>
    <property type="match status" value="1"/>
</dbReference>
<dbReference type="Pfam" id="PF00268">
    <property type="entry name" value="Ribonuc_red_sm"/>
    <property type="match status" value="1"/>
</dbReference>
<feature type="region of interest" description="Disordered" evidence="1">
    <location>
        <begin position="1"/>
        <end position="155"/>
    </location>
</feature>
<gene>
    <name evidence="2" type="ORF">CB5_LOCUS7186</name>
</gene>
<feature type="compositionally biased region" description="Basic and acidic residues" evidence="1">
    <location>
        <begin position="319"/>
        <end position="330"/>
    </location>
</feature>
<dbReference type="InterPro" id="IPR000358">
    <property type="entry name" value="RNR_small_fam"/>
</dbReference>
<feature type="region of interest" description="Disordered" evidence="1">
    <location>
        <begin position="248"/>
        <end position="278"/>
    </location>
</feature>
<dbReference type="InterPro" id="IPR009078">
    <property type="entry name" value="Ferritin-like_SF"/>
</dbReference>
<feature type="compositionally biased region" description="Low complexity" evidence="1">
    <location>
        <begin position="100"/>
        <end position="115"/>
    </location>
</feature>
<evidence type="ECO:0000313" key="2">
    <source>
        <dbReference type="EMBL" id="CAD1823975.1"/>
    </source>
</evidence>
<feature type="compositionally biased region" description="Basic and acidic residues" evidence="1">
    <location>
        <begin position="1"/>
        <end position="13"/>
    </location>
</feature>
<sequence length="476" mass="52350">MDELIVVERRPTDPRWPWSPSTASRSQARFAASTPTTPWPSWSSLGAATPSAPALTLPPPRTSSRATSRTPPPTPSPPWSRTASPSSAPSPDSPSPPGSRSPSPATCSLPAATPSSPTPTLPRPPLLADLSYPSAAEDVASRRPQLSEAASLRPRPRHPLRGRLLLDDLRPLLADPCAAEATCSFAERLVAFAYVEGFFSGSCRAIFWLKKRGLMPGLTFSNKLISRDEGLHCRCRCRLRPSDLGEIRSLPPPLRGGARPAHARRDPKRRRRRSLQQQALCPRPWVGNHLRGAPRRVRPIRRDRGLPRRLRPIPSPELGEPRPPRTPEAHRQLHDRVPARLHRTHPALNQLVTAHQVFDLWPQRAAVLIQAAALKAEHVHAADAPQNAPTIGARRRAARGRQQRVSTVGMFVDTCQDSFDEFPDVDGSPLANVQTNLSRLVSNSISLAAYKATYDIASTEFAPTNHAYQLFDEMPE</sequence>
<feature type="compositionally biased region" description="Basic residues" evidence="1">
    <location>
        <begin position="261"/>
        <end position="274"/>
    </location>
</feature>
<evidence type="ECO:0000256" key="1">
    <source>
        <dbReference type="SAM" id="MobiDB-lite"/>
    </source>
</evidence>
<dbReference type="InterPro" id="IPR035513">
    <property type="entry name" value="Invertase/methylesterase_inhib"/>
</dbReference>
<dbReference type="InterPro" id="IPR012348">
    <property type="entry name" value="RNR-like"/>
</dbReference>
<dbReference type="AlphaFoldDB" id="A0A6V7NZI6"/>
<accession>A0A6V7NZI6</accession>
<reference evidence="2" key="1">
    <citation type="submission" date="2020-07" db="EMBL/GenBank/DDBJ databases">
        <authorList>
            <person name="Lin J."/>
        </authorList>
    </citation>
    <scope>NUCLEOTIDE SEQUENCE</scope>
</reference>
<dbReference type="Gene3D" id="1.10.620.20">
    <property type="entry name" value="Ribonucleotide Reductase, subunit A"/>
    <property type="match status" value="1"/>
</dbReference>
<proteinExistence type="predicted"/>
<feature type="compositionally biased region" description="Pro residues" evidence="1">
    <location>
        <begin position="116"/>
        <end position="125"/>
    </location>
</feature>
<feature type="compositionally biased region" description="Low complexity" evidence="1">
    <location>
        <begin position="79"/>
        <end position="90"/>
    </location>
</feature>
<feature type="region of interest" description="Disordered" evidence="1">
    <location>
        <begin position="292"/>
        <end position="330"/>
    </location>
</feature>
<dbReference type="PANTHER" id="PTHR23409">
    <property type="entry name" value="RIBONUCLEOSIDE-DIPHOSPHATE REDUCTASE SMALL CHAIN"/>
    <property type="match status" value="1"/>
</dbReference>
<organism evidence="2">
    <name type="scientific">Ananas comosus var. bracteatus</name>
    <name type="common">red pineapple</name>
    <dbReference type="NCBI Taxonomy" id="296719"/>
    <lineage>
        <taxon>Eukaryota</taxon>
        <taxon>Viridiplantae</taxon>
        <taxon>Streptophyta</taxon>
        <taxon>Embryophyta</taxon>
        <taxon>Tracheophyta</taxon>
        <taxon>Spermatophyta</taxon>
        <taxon>Magnoliopsida</taxon>
        <taxon>Liliopsida</taxon>
        <taxon>Poales</taxon>
        <taxon>Bromeliaceae</taxon>
        <taxon>Bromelioideae</taxon>
        <taxon>Ananas</taxon>
    </lineage>
</organism>
<dbReference type="EMBL" id="LR862143">
    <property type="protein sequence ID" value="CAD1823975.1"/>
    <property type="molecule type" value="Genomic_DNA"/>
</dbReference>
<dbReference type="GO" id="GO:0016491">
    <property type="term" value="F:oxidoreductase activity"/>
    <property type="evidence" value="ECO:0007669"/>
    <property type="project" value="InterPro"/>
</dbReference>
<name>A0A6V7NZI6_ANACO</name>
<dbReference type="GO" id="GO:0009263">
    <property type="term" value="P:deoxyribonucleotide biosynthetic process"/>
    <property type="evidence" value="ECO:0007669"/>
    <property type="project" value="InterPro"/>
</dbReference>
<dbReference type="PANTHER" id="PTHR23409:SF18">
    <property type="entry name" value="RIBONUCLEOSIDE-DIPHOSPHATE REDUCTASE SUBUNIT M2"/>
    <property type="match status" value="1"/>
</dbReference>
<dbReference type="SUPFAM" id="SSF101148">
    <property type="entry name" value="Plant invertase/pectin methylesterase inhibitor"/>
    <property type="match status" value="1"/>
</dbReference>
<protein>
    <submittedName>
        <fullName evidence="2">Uncharacterized protein</fullName>
    </submittedName>
</protein>
<feature type="compositionally biased region" description="Low complexity" evidence="1">
    <location>
        <begin position="33"/>
        <end position="55"/>
    </location>
</feature>